<keyword evidence="4" id="KW-0132">Cell division</keyword>
<keyword evidence="5 9" id="KW-0493">Microtubule</keyword>
<reference evidence="13" key="1">
    <citation type="submission" date="2023-01" db="EMBL/GenBank/DDBJ databases">
        <title>The chitinases involved in constricting ring structure development in the nematode-trapping fungus Drechslerella dactyloides.</title>
        <authorList>
            <person name="Wang R."/>
            <person name="Zhang L."/>
            <person name="Tang P."/>
            <person name="Li S."/>
            <person name="Liang L."/>
        </authorList>
    </citation>
    <scope>NUCLEOTIDE SEQUENCE</scope>
    <source>
        <strain evidence="13">YMF1.00031</strain>
    </source>
</reference>
<dbReference type="InterPro" id="IPR001715">
    <property type="entry name" value="CH_dom"/>
</dbReference>
<evidence type="ECO:0000256" key="2">
    <source>
        <dbReference type="ARBA" id="ARBA00010729"/>
    </source>
</evidence>
<dbReference type="InterPro" id="IPR036133">
    <property type="entry name" value="EB1_C_sf"/>
</dbReference>
<keyword evidence="7" id="KW-0206">Cytoskeleton</keyword>
<evidence type="ECO:0000256" key="7">
    <source>
        <dbReference type="ARBA" id="ARBA00023212"/>
    </source>
</evidence>
<dbReference type="Gene3D" id="1.10.418.10">
    <property type="entry name" value="Calponin-like domain"/>
    <property type="match status" value="1"/>
</dbReference>
<dbReference type="PANTHER" id="PTHR10623">
    <property type="entry name" value="MICROTUBULE-ASSOCIATED PROTEIN RP/EB FAMILY MEMBER"/>
    <property type="match status" value="1"/>
</dbReference>
<dbReference type="SUPFAM" id="SSF140612">
    <property type="entry name" value="EB1 dimerisation domain-like"/>
    <property type="match status" value="1"/>
</dbReference>
<feature type="region of interest" description="Disordered" evidence="10">
    <location>
        <begin position="96"/>
        <end position="146"/>
    </location>
</feature>
<comment type="subcellular location">
    <subcellularLocation>
        <location evidence="1">Cytoplasm</location>
        <location evidence="1">Cytoskeleton</location>
    </subcellularLocation>
</comment>
<sequence length="401" mass="44424">MRLRPTGVAFRDAAALRQVSDKADKPTSAPGNADIHASTVERPPPLACSRFTTFSTTITSVDHHQPSEPPPLTTGNTDEPARRHRVHPPCHHLLAGAPISGSRSLPNPKAFPPTATPVAHPQTTSRLPLGTGKPSYLIEPPENQKGHERRKIVAQLKAEASSCEYTVLEQELLNWLNALLQLNMTKVEQCGTGAAFCQILDSIYGDVPMSRVKFNVNTEYAYLQNFKVLTTVFAAHGIDRPVNVTNLVKCKMQDNLEFLQWTKRYWDQHFPGGEYDAVARRKGQPINTPVPAPRSMAVSKPRGTTPQVAGPRTRTPLGGASTTALQNEIATLKESVTGLERERDFYFSKLRDIELLLQESTEDPDEEKAVIIKKVQDILYSTEEGFEIPEEEQGVNDDETF</sequence>
<dbReference type="PROSITE" id="PS50021">
    <property type="entry name" value="CH"/>
    <property type="match status" value="1"/>
</dbReference>
<evidence type="ECO:0000256" key="10">
    <source>
        <dbReference type="SAM" id="MobiDB-lite"/>
    </source>
</evidence>
<keyword evidence="3" id="KW-0963">Cytoplasm</keyword>
<dbReference type="InterPro" id="IPR036872">
    <property type="entry name" value="CH_dom_sf"/>
</dbReference>
<organism evidence="13 14">
    <name type="scientific">Drechslerella dactyloides</name>
    <name type="common">Nematode-trapping fungus</name>
    <name type="synonym">Arthrobotrys dactyloides</name>
    <dbReference type="NCBI Taxonomy" id="74499"/>
    <lineage>
        <taxon>Eukaryota</taxon>
        <taxon>Fungi</taxon>
        <taxon>Dikarya</taxon>
        <taxon>Ascomycota</taxon>
        <taxon>Pezizomycotina</taxon>
        <taxon>Orbiliomycetes</taxon>
        <taxon>Orbiliales</taxon>
        <taxon>Orbiliaceae</taxon>
        <taxon>Drechslerella</taxon>
    </lineage>
</organism>
<protein>
    <submittedName>
        <fullName evidence="13">Uncharacterized protein</fullName>
    </submittedName>
</protein>
<keyword evidence="6" id="KW-0498">Mitosis</keyword>
<dbReference type="InterPro" id="IPR027328">
    <property type="entry name" value="MAPRE"/>
</dbReference>
<evidence type="ECO:0000259" key="12">
    <source>
        <dbReference type="PROSITE" id="PS51230"/>
    </source>
</evidence>
<dbReference type="GO" id="GO:0072686">
    <property type="term" value="C:mitotic spindle"/>
    <property type="evidence" value="ECO:0007669"/>
    <property type="project" value="UniProtKB-ARBA"/>
</dbReference>
<evidence type="ECO:0000259" key="11">
    <source>
        <dbReference type="PROSITE" id="PS50021"/>
    </source>
</evidence>
<dbReference type="GO" id="GO:0035372">
    <property type="term" value="P:protein localization to microtubule"/>
    <property type="evidence" value="ECO:0007669"/>
    <property type="project" value="UniProtKB-ARBA"/>
</dbReference>
<comment type="similarity">
    <text evidence="2">Belongs to the MAPRE family.</text>
</comment>
<dbReference type="GO" id="GO:0051233">
    <property type="term" value="C:spindle midzone"/>
    <property type="evidence" value="ECO:0007669"/>
    <property type="project" value="UniProtKB-ARBA"/>
</dbReference>
<dbReference type="GO" id="GO:0051010">
    <property type="term" value="F:microtubule plus-end binding"/>
    <property type="evidence" value="ECO:0007669"/>
    <property type="project" value="UniProtKB-ARBA"/>
</dbReference>
<dbReference type="Pfam" id="PF03271">
    <property type="entry name" value="EB1"/>
    <property type="match status" value="1"/>
</dbReference>
<dbReference type="Proteomes" id="UP001221413">
    <property type="component" value="Unassembled WGS sequence"/>
</dbReference>
<evidence type="ECO:0000256" key="1">
    <source>
        <dbReference type="ARBA" id="ARBA00004245"/>
    </source>
</evidence>
<evidence type="ECO:0000313" key="14">
    <source>
        <dbReference type="Proteomes" id="UP001221413"/>
    </source>
</evidence>
<feature type="domain" description="EB1 C-terminal" evidence="12">
    <location>
        <begin position="314"/>
        <end position="388"/>
    </location>
</feature>
<evidence type="ECO:0000256" key="3">
    <source>
        <dbReference type="ARBA" id="ARBA00022490"/>
    </source>
</evidence>
<keyword evidence="8" id="KW-0131">Cell cycle</keyword>
<accession>A0AAD6IVJ1</accession>
<evidence type="ECO:0000256" key="8">
    <source>
        <dbReference type="ARBA" id="ARBA00023306"/>
    </source>
</evidence>
<comment type="caution">
    <text evidence="13">The sequence shown here is derived from an EMBL/GenBank/DDBJ whole genome shotgun (WGS) entry which is preliminary data.</text>
</comment>
<dbReference type="FunFam" id="1.10.418.10:FF:000028">
    <property type="entry name" value="RP/EB family microtubule-associated protein"/>
    <property type="match status" value="1"/>
</dbReference>
<feature type="region of interest" description="Disordered" evidence="10">
    <location>
        <begin position="59"/>
        <end position="84"/>
    </location>
</feature>
<feature type="domain" description="Calponin-homology (CH)" evidence="11">
    <location>
        <begin position="166"/>
        <end position="267"/>
    </location>
</feature>
<dbReference type="AlphaFoldDB" id="A0AAD6IVJ1"/>
<dbReference type="FunFam" id="1.20.5.1430:FF:000005">
    <property type="entry name" value="Eb1, isoform E"/>
    <property type="match status" value="1"/>
</dbReference>
<feature type="region of interest" description="Disordered" evidence="10">
    <location>
        <begin position="286"/>
        <end position="320"/>
    </location>
</feature>
<proteinExistence type="inferred from homology"/>
<dbReference type="InterPro" id="IPR004953">
    <property type="entry name" value="EB1_C"/>
</dbReference>
<evidence type="ECO:0000256" key="6">
    <source>
        <dbReference type="ARBA" id="ARBA00022776"/>
    </source>
</evidence>
<name>A0AAD6IVJ1_DREDA</name>
<evidence type="ECO:0000256" key="9">
    <source>
        <dbReference type="PROSITE-ProRule" id="PRU00576"/>
    </source>
</evidence>
<evidence type="ECO:0000313" key="13">
    <source>
        <dbReference type="EMBL" id="KAJ6259439.1"/>
    </source>
</evidence>
<dbReference type="SUPFAM" id="SSF47576">
    <property type="entry name" value="Calponin-homology domain, CH-domain"/>
    <property type="match status" value="1"/>
</dbReference>
<keyword evidence="14" id="KW-1185">Reference proteome</keyword>
<gene>
    <name evidence="13" type="ORF">Dda_5076</name>
</gene>
<dbReference type="EMBL" id="JAQGDS010000006">
    <property type="protein sequence ID" value="KAJ6259439.1"/>
    <property type="molecule type" value="Genomic_DNA"/>
</dbReference>
<dbReference type="Pfam" id="PF00307">
    <property type="entry name" value="CH"/>
    <property type="match status" value="1"/>
</dbReference>
<dbReference type="GO" id="GO:0035371">
    <property type="term" value="C:microtubule plus-end"/>
    <property type="evidence" value="ECO:0007669"/>
    <property type="project" value="UniProtKB-ARBA"/>
</dbReference>
<evidence type="ECO:0000256" key="4">
    <source>
        <dbReference type="ARBA" id="ARBA00022618"/>
    </source>
</evidence>
<evidence type="ECO:0000256" key="5">
    <source>
        <dbReference type="ARBA" id="ARBA00022701"/>
    </source>
</evidence>
<dbReference type="GO" id="GO:0051301">
    <property type="term" value="P:cell division"/>
    <property type="evidence" value="ECO:0007669"/>
    <property type="project" value="UniProtKB-KW"/>
</dbReference>
<feature type="region of interest" description="Disordered" evidence="10">
    <location>
        <begin position="18"/>
        <end position="46"/>
    </location>
</feature>
<dbReference type="PROSITE" id="PS51230">
    <property type="entry name" value="EB1_C"/>
    <property type="match status" value="1"/>
</dbReference>
<dbReference type="Gene3D" id="1.20.5.1430">
    <property type="match status" value="1"/>
</dbReference>
<dbReference type="GO" id="GO:0030473">
    <property type="term" value="P:nuclear migration along microtubule"/>
    <property type="evidence" value="ECO:0007669"/>
    <property type="project" value="UniProtKB-ARBA"/>
</dbReference>